<dbReference type="KEGG" id="vcn:VOLCADRAFT_87652"/>
<protein>
    <submittedName>
        <fullName evidence="1">Uncharacterized protein</fullName>
    </submittedName>
</protein>
<accession>D8TLW3</accession>
<evidence type="ECO:0000313" key="2">
    <source>
        <dbReference type="Proteomes" id="UP000001058"/>
    </source>
</evidence>
<dbReference type="Proteomes" id="UP000001058">
    <property type="component" value="Unassembled WGS sequence"/>
</dbReference>
<proteinExistence type="predicted"/>
<dbReference type="AlphaFoldDB" id="D8TLW3"/>
<dbReference type="EMBL" id="GL378327">
    <property type="protein sequence ID" value="EFJ51402.1"/>
    <property type="molecule type" value="Genomic_DNA"/>
</dbReference>
<keyword evidence="2" id="KW-1185">Reference proteome</keyword>
<gene>
    <name evidence="1" type="ORF">VOLCADRAFT_87652</name>
</gene>
<sequence length="103" mass="11466">MCQLSNRCVRHIATRFKATRYLAHRNAATMHCTAIYTHDYRLAWLVHATIHKVRAFEAPDQTGFSTDSLQIAGPSSVCAAAPHSGSLVHRMHDLPCCFASNRS</sequence>
<dbReference type="RefSeq" id="XP_002947354.1">
    <property type="nucleotide sequence ID" value="XM_002947308.1"/>
</dbReference>
<dbReference type="InParanoid" id="D8TLW3"/>
<evidence type="ECO:0000313" key="1">
    <source>
        <dbReference type="EMBL" id="EFJ51402.1"/>
    </source>
</evidence>
<organism evidence="2">
    <name type="scientific">Volvox carteri f. nagariensis</name>
    <dbReference type="NCBI Taxonomy" id="3068"/>
    <lineage>
        <taxon>Eukaryota</taxon>
        <taxon>Viridiplantae</taxon>
        <taxon>Chlorophyta</taxon>
        <taxon>core chlorophytes</taxon>
        <taxon>Chlorophyceae</taxon>
        <taxon>CS clade</taxon>
        <taxon>Chlamydomonadales</taxon>
        <taxon>Volvocaceae</taxon>
        <taxon>Volvox</taxon>
    </lineage>
</organism>
<reference evidence="1 2" key="1">
    <citation type="journal article" date="2010" name="Science">
        <title>Genomic analysis of organismal complexity in the multicellular green alga Volvox carteri.</title>
        <authorList>
            <person name="Prochnik S.E."/>
            <person name="Umen J."/>
            <person name="Nedelcu A.M."/>
            <person name="Hallmann A."/>
            <person name="Miller S.M."/>
            <person name="Nishii I."/>
            <person name="Ferris P."/>
            <person name="Kuo A."/>
            <person name="Mitros T."/>
            <person name="Fritz-Laylin L.K."/>
            <person name="Hellsten U."/>
            <person name="Chapman J."/>
            <person name="Simakov O."/>
            <person name="Rensing S.A."/>
            <person name="Terry A."/>
            <person name="Pangilinan J."/>
            <person name="Kapitonov V."/>
            <person name="Jurka J."/>
            <person name="Salamov A."/>
            <person name="Shapiro H."/>
            <person name="Schmutz J."/>
            <person name="Grimwood J."/>
            <person name="Lindquist E."/>
            <person name="Lucas S."/>
            <person name="Grigoriev I.V."/>
            <person name="Schmitt R."/>
            <person name="Kirk D."/>
            <person name="Rokhsar D.S."/>
        </authorList>
    </citation>
    <scope>NUCLEOTIDE SEQUENCE [LARGE SCALE GENOMIC DNA]</scope>
    <source>
        <strain evidence="2">f. Nagariensis / Eve</strain>
    </source>
</reference>
<name>D8TLW3_VOLCA</name>
<dbReference type="GeneID" id="9620449"/>